<organism evidence="2 3">
    <name type="scientific">Exophiala aquamarina CBS 119918</name>
    <dbReference type="NCBI Taxonomy" id="1182545"/>
    <lineage>
        <taxon>Eukaryota</taxon>
        <taxon>Fungi</taxon>
        <taxon>Dikarya</taxon>
        <taxon>Ascomycota</taxon>
        <taxon>Pezizomycotina</taxon>
        <taxon>Eurotiomycetes</taxon>
        <taxon>Chaetothyriomycetidae</taxon>
        <taxon>Chaetothyriales</taxon>
        <taxon>Herpotrichiellaceae</taxon>
        <taxon>Exophiala</taxon>
    </lineage>
</organism>
<dbReference type="SUPFAM" id="SSF56752">
    <property type="entry name" value="D-aminoacid aminotransferase-like PLP-dependent enzymes"/>
    <property type="match status" value="1"/>
</dbReference>
<dbReference type="GeneID" id="25275932"/>
<dbReference type="Pfam" id="PF01063">
    <property type="entry name" value="Aminotran_4"/>
    <property type="match status" value="1"/>
</dbReference>
<protein>
    <recommendedName>
        <fullName evidence="4">Aminodeoxychorismate lyase</fullName>
    </recommendedName>
</protein>
<dbReference type="VEuPathDB" id="FungiDB:A1O9_00983"/>
<dbReference type="RefSeq" id="XP_013265598.1">
    <property type="nucleotide sequence ID" value="XM_013410144.1"/>
</dbReference>
<dbReference type="AlphaFoldDB" id="A0A072PUH9"/>
<evidence type="ECO:0000256" key="1">
    <source>
        <dbReference type="SAM" id="MobiDB-lite"/>
    </source>
</evidence>
<dbReference type="GO" id="GO:0003824">
    <property type="term" value="F:catalytic activity"/>
    <property type="evidence" value="ECO:0007669"/>
    <property type="project" value="InterPro"/>
</dbReference>
<name>A0A072PUH9_9EURO</name>
<dbReference type="OrthoDB" id="5288718at2759"/>
<dbReference type="InterPro" id="IPR043132">
    <property type="entry name" value="BCAT-like_C"/>
</dbReference>
<comment type="caution">
    <text evidence="2">The sequence shown here is derived from an EMBL/GenBank/DDBJ whole genome shotgun (WGS) entry which is preliminary data.</text>
</comment>
<dbReference type="Proteomes" id="UP000027920">
    <property type="component" value="Unassembled WGS sequence"/>
</dbReference>
<evidence type="ECO:0000313" key="2">
    <source>
        <dbReference type="EMBL" id="KEF63008.1"/>
    </source>
</evidence>
<evidence type="ECO:0000313" key="3">
    <source>
        <dbReference type="Proteomes" id="UP000027920"/>
    </source>
</evidence>
<evidence type="ECO:0008006" key="4">
    <source>
        <dbReference type="Google" id="ProtNLM"/>
    </source>
</evidence>
<feature type="region of interest" description="Disordered" evidence="1">
    <location>
        <begin position="136"/>
        <end position="186"/>
    </location>
</feature>
<dbReference type="InterPro" id="IPR001544">
    <property type="entry name" value="Aminotrans_IV"/>
</dbReference>
<feature type="compositionally biased region" description="Polar residues" evidence="1">
    <location>
        <begin position="174"/>
        <end position="185"/>
    </location>
</feature>
<feature type="compositionally biased region" description="Polar residues" evidence="1">
    <location>
        <begin position="156"/>
        <end position="166"/>
    </location>
</feature>
<dbReference type="HOGENOM" id="CLU_020844_6_0_1"/>
<accession>A0A072PUH9</accession>
<sequence length="293" mass="32172">MADQSGEDITLITFDPAFRIFTTLRHSQFNPLDLQHPTPTITAWKTADMKFLDLHSGRLQASARAFGWTNVAALFEREGRILLDKYLEHTASHSTSSKVPAHGYYRALRVHIDVSQDARIDVSLVAMGEDRPLSALDGESFHTLPAPIPPPGSPSLYGTSSDSTPEYSKVTIDTEPTPTTPFTSHKTSHRVMYDAARARASITSCSPLAAEVLLYNRRAEVMEASISTVYFYSGGKWITPSAECGGNLSVTRRLALEGGFCVEGKVFIDDVRDGEVVWLSNAARGFFLGRVSK</sequence>
<gene>
    <name evidence="2" type="ORF">A1O9_00983</name>
</gene>
<dbReference type="STRING" id="1182545.A0A072PUH9"/>
<keyword evidence="3" id="KW-1185">Reference proteome</keyword>
<dbReference type="EMBL" id="AMGV01000001">
    <property type="protein sequence ID" value="KEF63008.1"/>
    <property type="molecule type" value="Genomic_DNA"/>
</dbReference>
<proteinExistence type="predicted"/>
<dbReference type="Gene3D" id="3.20.10.10">
    <property type="entry name" value="D-amino Acid Aminotransferase, subunit A, domain 2"/>
    <property type="match status" value="1"/>
</dbReference>
<reference evidence="2 3" key="1">
    <citation type="submission" date="2013-03" db="EMBL/GenBank/DDBJ databases">
        <title>The Genome Sequence of Exophiala aquamarina CBS 119918.</title>
        <authorList>
            <consortium name="The Broad Institute Genomics Platform"/>
            <person name="Cuomo C."/>
            <person name="de Hoog S."/>
            <person name="Gorbushina A."/>
            <person name="Walker B."/>
            <person name="Young S.K."/>
            <person name="Zeng Q."/>
            <person name="Gargeya S."/>
            <person name="Fitzgerald M."/>
            <person name="Haas B."/>
            <person name="Abouelleil A."/>
            <person name="Allen A.W."/>
            <person name="Alvarado L."/>
            <person name="Arachchi H.M."/>
            <person name="Berlin A.M."/>
            <person name="Chapman S.B."/>
            <person name="Gainer-Dewar J."/>
            <person name="Goldberg J."/>
            <person name="Griggs A."/>
            <person name="Gujja S."/>
            <person name="Hansen M."/>
            <person name="Howarth C."/>
            <person name="Imamovic A."/>
            <person name="Ireland A."/>
            <person name="Larimer J."/>
            <person name="McCowan C."/>
            <person name="Murphy C."/>
            <person name="Pearson M."/>
            <person name="Poon T.W."/>
            <person name="Priest M."/>
            <person name="Roberts A."/>
            <person name="Saif S."/>
            <person name="Shea T."/>
            <person name="Sisk P."/>
            <person name="Sykes S."/>
            <person name="Wortman J."/>
            <person name="Nusbaum C."/>
            <person name="Birren B."/>
        </authorList>
    </citation>
    <scope>NUCLEOTIDE SEQUENCE [LARGE SCALE GENOMIC DNA]</scope>
    <source>
        <strain evidence="2 3">CBS 119918</strain>
    </source>
</reference>
<dbReference type="InterPro" id="IPR036038">
    <property type="entry name" value="Aminotransferase-like"/>
</dbReference>